<dbReference type="EMBL" id="CP073809">
    <property type="protein sequence ID" value="UTH13282.1"/>
    <property type="molecule type" value="Genomic_DNA"/>
</dbReference>
<dbReference type="SUPFAM" id="SSF88723">
    <property type="entry name" value="PIN domain-like"/>
    <property type="match status" value="1"/>
</dbReference>
<accession>A0A9Q9BVR5</accession>
<protein>
    <submittedName>
        <fullName evidence="1">PIN domain-containing protein</fullName>
    </submittedName>
</protein>
<reference evidence="1" key="1">
    <citation type="submission" date="2021-04" db="EMBL/GenBank/DDBJ databases">
        <title>Complete Genome Sequences of Macrococcus spp. from dog and cattle.</title>
        <authorList>
            <person name="Schwendener S."/>
            <person name="Perreten V."/>
        </authorList>
    </citation>
    <scope>NUCLEOTIDE SEQUENCE</scope>
    <source>
        <strain evidence="1">Epi0143-OL</strain>
    </source>
</reference>
<proteinExistence type="predicted"/>
<dbReference type="CDD" id="cd09854">
    <property type="entry name" value="PIN_VapC-like"/>
    <property type="match status" value="1"/>
</dbReference>
<evidence type="ECO:0000313" key="2">
    <source>
        <dbReference type="Proteomes" id="UP001057381"/>
    </source>
</evidence>
<dbReference type="Proteomes" id="UP001057381">
    <property type="component" value="Chromosome"/>
</dbReference>
<organism evidence="1 2">
    <name type="scientific">Macrococcus equipercicus</name>
    <dbReference type="NCBI Taxonomy" id="69967"/>
    <lineage>
        <taxon>Bacteria</taxon>
        <taxon>Bacillati</taxon>
        <taxon>Bacillota</taxon>
        <taxon>Bacilli</taxon>
        <taxon>Bacillales</taxon>
        <taxon>Staphylococcaceae</taxon>
        <taxon>Macrococcus</taxon>
    </lineage>
</organism>
<sequence length="211" mass="23874">MTISSSNFISTRSRIPLNLIDDYIYLDTNILLTLYKKVTPNNVLGQDKIHYYNDINRFINQVIKSDKLLFYSHHGIEEFNSVLTQKMQDNYKGSQGLNSIKEIPKSEMIRINTMAYKEISNFESSVINNIGDKLSYSNSYVDSEGVKIALQDGVTGPDAKHIAIARENDINSIFTNDGDFVNATGLNIYGSSFKIHQESMKNNPTSLRLSN</sequence>
<dbReference type="InterPro" id="IPR029060">
    <property type="entry name" value="PIN-like_dom_sf"/>
</dbReference>
<dbReference type="AlphaFoldDB" id="A0A9Q9BVR5"/>
<gene>
    <name evidence="1" type="ORF">KFV11_08405</name>
</gene>
<dbReference type="KEGG" id="mequ:KFV11_08405"/>
<evidence type="ECO:0000313" key="1">
    <source>
        <dbReference type="EMBL" id="UTH13282.1"/>
    </source>
</evidence>
<dbReference type="RefSeq" id="WP_254249699.1">
    <property type="nucleotide sequence ID" value="NZ_CP073809.1"/>
</dbReference>
<name>A0A9Q9BVR5_9STAP</name>